<dbReference type="GO" id="GO:0004540">
    <property type="term" value="F:RNA nuclease activity"/>
    <property type="evidence" value="ECO:0007669"/>
    <property type="project" value="InterPro"/>
</dbReference>
<protein>
    <recommendedName>
        <fullName evidence="2">NYN domain-containing protein</fullName>
    </recommendedName>
</protein>
<evidence type="ECO:0000313" key="3">
    <source>
        <dbReference type="EMBL" id="KKK91517.1"/>
    </source>
</evidence>
<dbReference type="InterPro" id="IPR021139">
    <property type="entry name" value="NYN"/>
</dbReference>
<feature type="compositionally biased region" description="Acidic residues" evidence="1">
    <location>
        <begin position="166"/>
        <end position="175"/>
    </location>
</feature>
<sequence>MSNRVGVFIDVGNQYYCINKKWLGRKLNYEKYLDAAKVFGPVVRAFAYGTQVEGVAVNFITVLHHLGYEPQYKTVEKKVWYSWNVGMAMDIVRLVTNNKIDVVVMGNSDNNMVPVISWAREKGIKVIITGCGINKELKQVCDRWIEINEGMLELKAVPKKPVAIEEEEEEYEEFADTGGENGDTGTAK</sequence>
<dbReference type="InterPro" id="IPR047140">
    <property type="entry name" value="LabA"/>
</dbReference>
<organism evidence="3">
    <name type="scientific">marine sediment metagenome</name>
    <dbReference type="NCBI Taxonomy" id="412755"/>
    <lineage>
        <taxon>unclassified sequences</taxon>
        <taxon>metagenomes</taxon>
        <taxon>ecological metagenomes</taxon>
    </lineage>
</organism>
<dbReference type="PANTHER" id="PTHR35458">
    <property type="entry name" value="SLR0755 PROTEIN"/>
    <property type="match status" value="1"/>
</dbReference>
<dbReference type="EMBL" id="LAZR01048617">
    <property type="protein sequence ID" value="KKK91517.1"/>
    <property type="molecule type" value="Genomic_DNA"/>
</dbReference>
<proteinExistence type="predicted"/>
<dbReference type="AlphaFoldDB" id="A0A0F8ZCK4"/>
<evidence type="ECO:0000256" key="1">
    <source>
        <dbReference type="SAM" id="MobiDB-lite"/>
    </source>
</evidence>
<dbReference type="Gene3D" id="3.40.50.1010">
    <property type="entry name" value="5'-nuclease"/>
    <property type="match status" value="1"/>
</dbReference>
<dbReference type="Pfam" id="PF01936">
    <property type="entry name" value="NYN"/>
    <property type="match status" value="1"/>
</dbReference>
<accession>A0A0F8ZCK4</accession>
<dbReference type="PANTHER" id="PTHR35458:SF8">
    <property type="entry name" value="SLR0650 PROTEIN"/>
    <property type="match status" value="1"/>
</dbReference>
<reference evidence="3" key="1">
    <citation type="journal article" date="2015" name="Nature">
        <title>Complex archaea that bridge the gap between prokaryotes and eukaryotes.</title>
        <authorList>
            <person name="Spang A."/>
            <person name="Saw J.H."/>
            <person name="Jorgensen S.L."/>
            <person name="Zaremba-Niedzwiedzka K."/>
            <person name="Martijn J."/>
            <person name="Lind A.E."/>
            <person name="van Eijk R."/>
            <person name="Schleper C."/>
            <person name="Guy L."/>
            <person name="Ettema T.J."/>
        </authorList>
    </citation>
    <scope>NUCLEOTIDE SEQUENCE</scope>
</reference>
<feature type="region of interest" description="Disordered" evidence="1">
    <location>
        <begin position="166"/>
        <end position="188"/>
    </location>
</feature>
<evidence type="ECO:0000259" key="2">
    <source>
        <dbReference type="Pfam" id="PF01936"/>
    </source>
</evidence>
<name>A0A0F8ZCK4_9ZZZZ</name>
<gene>
    <name evidence="3" type="ORF">LCGC14_2712150</name>
</gene>
<feature type="domain" description="NYN" evidence="2">
    <location>
        <begin position="4"/>
        <end position="147"/>
    </location>
</feature>
<comment type="caution">
    <text evidence="3">The sequence shown here is derived from an EMBL/GenBank/DDBJ whole genome shotgun (WGS) entry which is preliminary data.</text>
</comment>